<feature type="region of interest" description="Disordered" evidence="7">
    <location>
        <begin position="1303"/>
        <end position="1339"/>
    </location>
</feature>
<dbReference type="PROSITE" id="PS50863">
    <property type="entry name" value="B3"/>
    <property type="match status" value="9"/>
</dbReference>
<evidence type="ECO:0000256" key="1">
    <source>
        <dbReference type="ARBA" id="ARBA00004123"/>
    </source>
</evidence>
<feature type="region of interest" description="Disordered" evidence="7">
    <location>
        <begin position="130"/>
        <end position="152"/>
    </location>
</feature>
<evidence type="ECO:0000256" key="3">
    <source>
        <dbReference type="ARBA" id="ARBA00023015"/>
    </source>
</evidence>
<feature type="domain" description="TF-B3" evidence="8">
    <location>
        <begin position="855"/>
        <end position="949"/>
    </location>
</feature>
<evidence type="ECO:0000256" key="4">
    <source>
        <dbReference type="ARBA" id="ARBA00023125"/>
    </source>
</evidence>
<sequence>MAKSTLLRHPQFFHTLVPGFHTHLVIPVGFFSKYIQGKSMEVEDTVELKSGSSDITWKVKMTGQRFSDGWEDFAVANRLQIGDVLLVRYEGDLVFHVSDLGPNCSETRDIAPPSSNNDDDDDNIEFHRKKKLRKNCPEGEGEAGSSSSSDNSCFVATVTTSSLRTDTLHLPQHFTSSNGLTRKCCKIVLLDGGVRSWAVDLSFNNSSDTFYISQGWRNFCDENGQEAGGFFMFKLVGSGETLVLSFCPTESSNDRKQRDCSEASGRESISTKVGCEEENIEVENSEDECSSMESLMEIESSEDECSLVESLLEIEKTKYTPKQRFFSYSSYAPCQKRFVTFTLPPDYVRIEKLSLPKQFASENSVNKPGIIYLVGKDGTKWLTNLHRDTKGTMSLGKGWKDFVKANGIKKGFTLKLIWEDTTPVLRLCDAESTIDKAQEELSKTNETESLVIDSSNRDKIKRDENNKEESRSWDRNNNYTRGKDSTPSSENQLVTLTITPSSFIKCRLGLPKCFTKENCINKPGMITLLGKDGIKQPTKLLFNKVKGVMVLGGGWKSFVKENGLKTGDSFTLKLIWEDTTPVLSLCPAEQSIDKRGVCSETNQKKSFPIEPTSCKKISKDENIKDDNSKEKNNKEENSKGENPLMEREKTHLRGRDSTPSSQKQFLTLTITPSSFTQCRLTLPAPFVRENNMNKPGMIYLGESSSSKANEKESVSTEPRSRDSSSAIQNQFVTLTITPSSFTQCRLTLAAPFVRENDMNKPGMIYLVGKDGTKWPTNLQRDNKGTMSLGKGWKDFVKAHDLKLGDSFTMELIWQDTIPMLSWFRTESSSSKANEKESVSNEPRSRDSSSAIQNQFVTLALTPEDVKACQLHLPSQFMKANGINKLGKMTLLGENEMEWSGYLLTKDGTVALGKGWDEFCEANGVKSGEPFTLEFLNSSRDLELLKMANKHFFKPLLPGFHSHLTIPDAFFLKYIQGRNEQTMAKLRSDASKIIWEVKVEEDGQKLTDGWKEFALAHDLGVGDIAVFRQERYMAFHVTLLGPSCCEIQYESCLDNENNLEKIEKKKKVKKNPRTRREASSSLDPSCFVANVSRATLRYDTLYFPTTFTRANSLDARCGEIVLLNEKGKSWTLALTQKKNGSFFIRRGWRSFCRANGLKAGGFYTFKLIQRGGTPVLRLSATESEEESSEEGDEIESLSTESESDEERNPEKIQRKKKVKKNPRREAESSSLDTSCFVANVSPATLRYDTLNLPRPFVRANGLDTRIGEIVLMNEKAGGFYTFKLILRGGTPVLRLLSEETDEEECSVADRIESLSTESESDEESNQDEKSLKKRRSTWKASSSSSQNRLVTLTHTPNNLKKSILFLPVAFTRMHGINEETQMTLLDKKGVNWSTNLRGEKIGDRIRLVGGWKEFFKANSVKPGESVEFELIWKEDTSCVLKFCPE</sequence>
<accession>A0A087GRX5</accession>
<evidence type="ECO:0000259" key="8">
    <source>
        <dbReference type="PROSITE" id="PS50863"/>
    </source>
</evidence>
<dbReference type="FunFam" id="2.40.330.10:FF:000009">
    <property type="entry name" value="Transcriptional factor B3 family protein"/>
    <property type="match status" value="2"/>
</dbReference>
<evidence type="ECO:0000313" key="10">
    <source>
        <dbReference type="Proteomes" id="UP000029120"/>
    </source>
</evidence>
<feature type="domain" description="TF-B3" evidence="8">
    <location>
        <begin position="9"/>
        <end position="103"/>
    </location>
</feature>
<evidence type="ECO:0000256" key="7">
    <source>
        <dbReference type="SAM" id="MobiDB-lite"/>
    </source>
</evidence>
<dbReference type="SMART" id="SM01019">
    <property type="entry name" value="B3"/>
    <property type="match status" value="10"/>
</dbReference>
<dbReference type="Proteomes" id="UP000029120">
    <property type="component" value="Chromosome 6"/>
</dbReference>
<proteinExistence type="predicted"/>
<dbReference type="InterPro" id="IPR039218">
    <property type="entry name" value="REM_fam"/>
</dbReference>
<dbReference type="CDD" id="cd10017">
    <property type="entry name" value="B3_DNA"/>
    <property type="match status" value="9"/>
</dbReference>
<dbReference type="PANTHER" id="PTHR31674">
    <property type="entry name" value="B3 DOMAIN-CONTAINING PROTEIN REM-LIKE 3-RELATED"/>
    <property type="match status" value="1"/>
</dbReference>
<protein>
    <recommendedName>
        <fullName evidence="8">TF-B3 domain-containing protein</fullName>
    </recommendedName>
</protein>
<feature type="region of interest" description="Disordered" evidence="7">
    <location>
        <begin position="1177"/>
        <end position="1225"/>
    </location>
</feature>
<feature type="compositionally biased region" description="Basic and acidic residues" evidence="7">
    <location>
        <begin position="708"/>
        <end position="722"/>
    </location>
</feature>
<feature type="domain" description="TF-B3" evidence="8">
    <location>
        <begin position="493"/>
        <end position="589"/>
    </location>
</feature>
<dbReference type="Gramene" id="KFK32627">
    <property type="protein sequence ID" value="KFK32627"/>
    <property type="gene ID" value="AALP_AA6G268100"/>
</dbReference>
<feature type="compositionally biased region" description="Basic residues" evidence="7">
    <location>
        <begin position="1212"/>
        <end position="1221"/>
    </location>
</feature>
<feature type="compositionally biased region" description="Basic and acidic residues" evidence="7">
    <location>
        <begin position="455"/>
        <end position="474"/>
    </location>
</feature>
<feature type="domain" description="TF-B3" evidence="8">
    <location>
        <begin position="153"/>
        <end position="249"/>
    </location>
</feature>
<keyword evidence="3" id="KW-0805">Transcription regulation</keyword>
<feature type="compositionally biased region" description="Basic and acidic residues" evidence="7">
    <location>
        <begin position="617"/>
        <end position="656"/>
    </location>
</feature>
<feature type="region of interest" description="Disordered" evidence="7">
    <location>
        <begin position="439"/>
        <end position="491"/>
    </location>
</feature>
<dbReference type="PANTHER" id="PTHR31674:SF62">
    <property type="entry name" value="B3 DOMAIN-CONTAINING PROTEIN REM14-RELATED"/>
    <property type="match status" value="1"/>
</dbReference>
<name>A0A087GRX5_ARAAL</name>
<dbReference type="InterPro" id="IPR015300">
    <property type="entry name" value="DNA-bd_pseudobarrel_sf"/>
</dbReference>
<feature type="region of interest" description="Disordered" evidence="7">
    <location>
        <begin position="616"/>
        <end position="662"/>
    </location>
</feature>
<evidence type="ECO:0000256" key="6">
    <source>
        <dbReference type="ARBA" id="ARBA00023242"/>
    </source>
</evidence>
<comment type="subcellular location">
    <subcellularLocation>
        <location evidence="1">Nucleus</location>
    </subcellularLocation>
</comment>
<keyword evidence="6" id="KW-0539">Nucleus</keyword>
<keyword evidence="10" id="KW-1185">Reference proteome</keyword>
<dbReference type="InterPro" id="IPR003340">
    <property type="entry name" value="B3_DNA-bd"/>
</dbReference>
<evidence type="ECO:0000313" key="9">
    <source>
        <dbReference type="EMBL" id="KFK32627.1"/>
    </source>
</evidence>
<gene>
    <name evidence="9" type="ordered locus">AALP_Aa6g268100</name>
</gene>
<feature type="region of interest" description="Disordered" evidence="7">
    <location>
        <begin position="699"/>
        <end position="726"/>
    </location>
</feature>
<feature type="domain" description="TF-B3" evidence="8">
    <location>
        <begin position="731"/>
        <end position="826"/>
    </location>
</feature>
<feature type="domain" description="TF-B3" evidence="8">
    <location>
        <begin position="1085"/>
        <end position="1181"/>
    </location>
</feature>
<dbReference type="Pfam" id="PF02362">
    <property type="entry name" value="B3"/>
    <property type="match status" value="9"/>
</dbReference>
<feature type="domain" description="TF-B3" evidence="8">
    <location>
        <begin position="338"/>
        <end position="431"/>
    </location>
</feature>
<keyword evidence="5" id="KW-0804">Transcription</keyword>
<reference evidence="10" key="1">
    <citation type="journal article" date="2015" name="Nat. Plants">
        <title>Genome expansion of Arabis alpina linked with retrotransposition and reduced symmetric DNA methylation.</title>
        <authorList>
            <person name="Willing E.M."/>
            <person name="Rawat V."/>
            <person name="Mandakova T."/>
            <person name="Maumus F."/>
            <person name="James G.V."/>
            <person name="Nordstroem K.J."/>
            <person name="Becker C."/>
            <person name="Warthmann N."/>
            <person name="Chica C."/>
            <person name="Szarzynska B."/>
            <person name="Zytnicki M."/>
            <person name="Albani M.C."/>
            <person name="Kiefer C."/>
            <person name="Bergonzi S."/>
            <person name="Castaings L."/>
            <person name="Mateos J.L."/>
            <person name="Berns M.C."/>
            <person name="Bujdoso N."/>
            <person name="Piofczyk T."/>
            <person name="de Lorenzo L."/>
            <person name="Barrero-Sicilia C."/>
            <person name="Mateos I."/>
            <person name="Piednoel M."/>
            <person name="Hagmann J."/>
            <person name="Chen-Min-Tao R."/>
            <person name="Iglesias-Fernandez R."/>
            <person name="Schuster S.C."/>
            <person name="Alonso-Blanco C."/>
            <person name="Roudier F."/>
            <person name="Carbonero P."/>
            <person name="Paz-Ares J."/>
            <person name="Davis S.J."/>
            <person name="Pecinka A."/>
            <person name="Quesneville H."/>
            <person name="Colot V."/>
            <person name="Lysak M.A."/>
            <person name="Weigel D."/>
            <person name="Coupland G."/>
            <person name="Schneeberger K."/>
        </authorList>
    </citation>
    <scope>NUCLEOTIDE SEQUENCE [LARGE SCALE GENOMIC DNA]</scope>
    <source>
        <strain evidence="10">cv. Pajares</strain>
    </source>
</reference>
<feature type="domain" description="TF-B3" evidence="8">
    <location>
        <begin position="963"/>
        <end position="1042"/>
    </location>
</feature>
<feature type="domain" description="TF-B3" evidence="8">
    <location>
        <begin position="1348"/>
        <end position="1444"/>
    </location>
</feature>
<keyword evidence="4" id="KW-0238">DNA-binding</keyword>
<feature type="compositionally biased region" description="Acidic residues" evidence="7">
    <location>
        <begin position="1181"/>
        <end position="1204"/>
    </location>
</feature>
<organism evidence="9 10">
    <name type="scientific">Arabis alpina</name>
    <name type="common">Alpine rock-cress</name>
    <dbReference type="NCBI Taxonomy" id="50452"/>
    <lineage>
        <taxon>Eukaryota</taxon>
        <taxon>Viridiplantae</taxon>
        <taxon>Streptophyta</taxon>
        <taxon>Embryophyta</taxon>
        <taxon>Tracheophyta</taxon>
        <taxon>Spermatophyta</taxon>
        <taxon>Magnoliopsida</taxon>
        <taxon>eudicotyledons</taxon>
        <taxon>Gunneridae</taxon>
        <taxon>Pentapetalae</taxon>
        <taxon>rosids</taxon>
        <taxon>malvids</taxon>
        <taxon>Brassicales</taxon>
        <taxon>Brassicaceae</taxon>
        <taxon>Arabideae</taxon>
        <taxon>Arabis</taxon>
    </lineage>
</organism>
<dbReference type="GO" id="GO:0003677">
    <property type="term" value="F:DNA binding"/>
    <property type="evidence" value="ECO:0007669"/>
    <property type="project" value="UniProtKB-KW"/>
</dbReference>
<dbReference type="GO" id="GO:0005634">
    <property type="term" value="C:nucleus"/>
    <property type="evidence" value="ECO:0007669"/>
    <property type="project" value="UniProtKB-SubCell"/>
</dbReference>
<dbReference type="SUPFAM" id="SSF101936">
    <property type="entry name" value="DNA-binding pseudobarrel domain"/>
    <property type="match status" value="9"/>
</dbReference>
<feature type="compositionally biased region" description="Polar residues" evidence="7">
    <location>
        <begin position="475"/>
        <end position="491"/>
    </location>
</feature>
<keyword evidence="2" id="KW-0677">Repeat</keyword>
<dbReference type="EMBL" id="CM002874">
    <property type="protein sequence ID" value="KFK32627.1"/>
    <property type="molecule type" value="Genomic_DNA"/>
</dbReference>
<evidence type="ECO:0000256" key="5">
    <source>
        <dbReference type="ARBA" id="ARBA00023163"/>
    </source>
</evidence>
<dbReference type="Gene3D" id="2.40.330.10">
    <property type="entry name" value="DNA-binding pseudobarrel domain"/>
    <property type="match status" value="9"/>
</dbReference>
<evidence type="ECO:0000256" key="2">
    <source>
        <dbReference type="ARBA" id="ARBA00022737"/>
    </source>
</evidence>